<organism evidence="1">
    <name type="scientific">Arion vulgaris</name>
    <dbReference type="NCBI Taxonomy" id="1028688"/>
    <lineage>
        <taxon>Eukaryota</taxon>
        <taxon>Metazoa</taxon>
        <taxon>Spiralia</taxon>
        <taxon>Lophotrochozoa</taxon>
        <taxon>Mollusca</taxon>
        <taxon>Gastropoda</taxon>
        <taxon>Heterobranchia</taxon>
        <taxon>Euthyneura</taxon>
        <taxon>Panpulmonata</taxon>
        <taxon>Eupulmonata</taxon>
        <taxon>Stylommatophora</taxon>
        <taxon>Helicina</taxon>
        <taxon>Arionoidea</taxon>
        <taxon>Arionidae</taxon>
        <taxon>Arion</taxon>
    </lineage>
</organism>
<reference evidence="1" key="1">
    <citation type="submission" date="2014-12" db="EMBL/GenBank/DDBJ databases">
        <title>Insight into the proteome of Arion vulgaris.</title>
        <authorList>
            <person name="Aradska J."/>
            <person name="Bulat T."/>
            <person name="Smidak R."/>
            <person name="Sarate P."/>
            <person name="Gangsoo J."/>
            <person name="Sialana F."/>
            <person name="Bilban M."/>
            <person name="Lubec G."/>
        </authorList>
    </citation>
    <scope>NUCLEOTIDE SEQUENCE</scope>
    <source>
        <tissue evidence="1">Skin</tissue>
    </source>
</reference>
<feature type="non-terminal residue" evidence="1">
    <location>
        <position position="1"/>
    </location>
</feature>
<accession>A0A0B7BPT0</accession>
<gene>
    <name evidence="1" type="primary">ORF204545</name>
</gene>
<evidence type="ECO:0000313" key="1">
    <source>
        <dbReference type="EMBL" id="CEK94933.1"/>
    </source>
</evidence>
<dbReference type="EMBL" id="HACG01048068">
    <property type="protein sequence ID" value="CEK94933.1"/>
    <property type="molecule type" value="Transcribed_RNA"/>
</dbReference>
<proteinExistence type="predicted"/>
<protein>
    <submittedName>
        <fullName evidence="1">Uncharacterized protein</fullName>
    </submittedName>
</protein>
<dbReference type="AlphaFoldDB" id="A0A0B7BPT0"/>
<sequence>YQLNREEQVVIFHLQTRHNKLRYHLFNNYKIGTFNKCMCGTNKVTETRSLQVSNI</sequence>
<name>A0A0B7BPT0_9EUPU</name>